<organism evidence="2 3">
    <name type="scientific">Leptomonas pyrrhocoris</name>
    <name type="common">Firebug parasite</name>
    <dbReference type="NCBI Taxonomy" id="157538"/>
    <lineage>
        <taxon>Eukaryota</taxon>
        <taxon>Discoba</taxon>
        <taxon>Euglenozoa</taxon>
        <taxon>Kinetoplastea</taxon>
        <taxon>Metakinetoplastina</taxon>
        <taxon>Trypanosomatida</taxon>
        <taxon>Trypanosomatidae</taxon>
        <taxon>Leishmaniinae</taxon>
        <taxon>Leptomonas</taxon>
    </lineage>
</organism>
<proteinExistence type="predicted"/>
<feature type="compositionally biased region" description="Low complexity" evidence="1">
    <location>
        <begin position="171"/>
        <end position="180"/>
    </location>
</feature>
<dbReference type="VEuPathDB" id="TriTrypDB:LpyrH10_17_1030"/>
<accession>A0A0M9FWB4</accession>
<dbReference type="GeneID" id="26907457"/>
<dbReference type="OMA" id="VLPFRCA"/>
<dbReference type="RefSeq" id="XP_015655716.1">
    <property type="nucleotide sequence ID" value="XM_015805710.1"/>
</dbReference>
<feature type="region of interest" description="Disordered" evidence="1">
    <location>
        <begin position="77"/>
        <end position="98"/>
    </location>
</feature>
<feature type="region of interest" description="Disordered" evidence="1">
    <location>
        <begin position="737"/>
        <end position="922"/>
    </location>
</feature>
<feature type="region of interest" description="Disordered" evidence="1">
    <location>
        <begin position="983"/>
        <end position="1025"/>
    </location>
</feature>
<evidence type="ECO:0000256" key="1">
    <source>
        <dbReference type="SAM" id="MobiDB-lite"/>
    </source>
</evidence>
<keyword evidence="3" id="KW-1185">Reference proteome</keyword>
<feature type="compositionally biased region" description="Basic residues" evidence="1">
    <location>
        <begin position="901"/>
        <end position="914"/>
    </location>
</feature>
<dbReference type="OrthoDB" id="273903at2759"/>
<evidence type="ECO:0000313" key="3">
    <source>
        <dbReference type="Proteomes" id="UP000037923"/>
    </source>
</evidence>
<reference evidence="2 3" key="1">
    <citation type="submission" date="2015-07" db="EMBL/GenBank/DDBJ databases">
        <title>High-quality genome of monoxenous trypanosomatid Leptomonas pyrrhocoris.</title>
        <authorList>
            <person name="Flegontov P."/>
            <person name="Butenko A."/>
            <person name="Firsov S."/>
            <person name="Vlcek C."/>
            <person name="Logacheva M.D."/>
            <person name="Field M."/>
            <person name="Filatov D."/>
            <person name="Flegontova O."/>
            <person name="Gerasimov E."/>
            <person name="Jackson A.P."/>
            <person name="Kelly S."/>
            <person name="Opperdoes F."/>
            <person name="O'Reilly A."/>
            <person name="Votypka J."/>
            <person name="Yurchenko V."/>
            <person name="Lukes J."/>
        </authorList>
    </citation>
    <scope>NUCLEOTIDE SEQUENCE [LARGE SCALE GENOMIC DNA]</scope>
    <source>
        <strain evidence="2">H10</strain>
    </source>
</reference>
<evidence type="ECO:0000313" key="2">
    <source>
        <dbReference type="EMBL" id="KPA77277.1"/>
    </source>
</evidence>
<comment type="caution">
    <text evidence="2">The sequence shown here is derived from an EMBL/GenBank/DDBJ whole genome shotgun (WGS) entry which is preliminary data.</text>
</comment>
<sequence length="1171" mass="125391">MGGPKADVTAFQLAAELASRASTSASADGTPTHTNRCTSSSSINNKNEDSSAVPAKRRGPLSQVDRLLDDQRRLALRDGTPYDDSGHLNTQARPSVTPTTMTNTFALAQQQRMPQEMYGHATSFSSSVHGGSAAALQEALRRWGLVENGQAVGAFGSPTGADARPGGAGGPSASSPSSSPQLRHTWRLMEMERRQRPGSSHSSAALPTATSTATTTSSTATDAWSLGQRWTRSDDLVRAKALQNALRGELTQRQKSVVDGHSTAAGSSGDSFYARGLQLCAEGSAWSPVSLPVYFATAPPSLLFFSFTEEEYSALTQPPPLRPSSAFTFTYALSCYLFELWSRFGNPVVVVDRWAWDATCEEQQRQQQRSTTSCVVSRGMIQSGGAAAVADDERREPSVPSVEQVCAEYARVTAGVLQQRQQRLLNAVLKQQQQQQQLDQQPQHQGSGVRVSATATAAVAAAAACAVDDVAVNRHTPFVASFDRYALLHSVRDEPKGEAKDSARVGSPATQQQQLLSLTSQPSPPPNDPYTASSSTAAIGAVRAEGSAIPTSSVSPLPALRDLSAGLPPQQRLIQCATPHPWYLHTAEVQRRTELQKLLRSEQATNVPYQKAVTTYLALAASAAQVLQRASYLFDDRDRAEVMAGEARGAHPRSKGSATQGKSEDDGDDGRIGDAPPPSDAPPAFSTVEEGFVPPPREAFTVHLQPLPNVDPAAWKAAEAALRKAAVEVLGTAALRLPSGAGQHRPHLSRRGKRSRSSAPRQASKRAKRHNEESARAATAITAKRQHDGAAVKREAKDVDSGGDGDDGDGGRLARGSSESSVSSNNGTDDSEGDEEADEEEDTLSGGSDQDDDDDEAAATHPSQEHSALSEDLVAEDEDDEDDDDVRAVDEASEQTQQQQRQRRGRGKKVKRSPKGSLSSGPTYRALQAYLTDVIPFRCTRMRLAAQAGWLLPTPPPLPHSLTNPLSEREVVVVDVHAALHQSPYTPREAQPSDGAAADDADGDGADKRSVQSTEHSNASRKAAAVFSNSSTASVACAEATRSPNKHEESLYQPILTEEDYQQLRKMSTSAVCNRVVSHTGEAVLLSLPPAFPKVHREVEQELERYLYDDTSAMMEVNATAQSLLAEIRVAYTQNTHLQRYTARVEHVVESLKKVEQEGREAGRTAGAGAG</sequence>
<dbReference type="Proteomes" id="UP000037923">
    <property type="component" value="Unassembled WGS sequence"/>
</dbReference>
<feature type="region of interest" description="Disordered" evidence="1">
    <location>
        <begin position="155"/>
        <end position="220"/>
    </location>
</feature>
<feature type="compositionally biased region" description="Polar residues" evidence="1">
    <location>
        <begin position="20"/>
        <end position="45"/>
    </location>
</feature>
<feature type="compositionally biased region" description="Low complexity" evidence="1">
    <location>
        <begin position="199"/>
        <end position="220"/>
    </location>
</feature>
<feature type="compositionally biased region" description="Basic residues" evidence="1">
    <location>
        <begin position="744"/>
        <end position="756"/>
    </location>
</feature>
<feature type="region of interest" description="Disordered" evidence="1">
    <location>
        <begin position="644"/>
        <end position="692"/>
    </location>
</feature>
<feature type="compositionally biased region" description="Basic and acidic residues" evidence="1">
    <location>
        <begin position="494"/>
        <end position="503"/>
    </location>
</feature>
<dbReference type="AlphaFoldDB" id="A0A0M9FWB4"/>
<feature type="region of interest" description="Disordered" evidence="1">
    <location>
        <begin position="494"/>
        <end position="513"/>
    </location>
</feature>
<feature type="region of interest" description="Disordered" evidence="1">
    <location>
        <begin position="18"/>
        <end position="64"/>
    </location>
</feature>
<gene>
    <name evidence="2" type="ORF">ABB37_07171</name>
</gene>
<feature type="compositionally biased region" description="Basic and acidic residues" evidence="1">
    <location>
        <begin position="785"/>
        <end position="800"/>
    </location>
</feature>
<feature type="compositionally biased region" description="Polar residues" evidence="1">
    <location>
        <begin position="87"/>
        <end position="98"/>
    </location>
</feature>
<feature type="compositionally biased region" description="Acidic residues" evidence="1">
    <location>
        <begin position="873"/>
        <end position="885"/>
    </location>
</feature>
<protein>
    <submittedName>
        <fullName evidence="2">Uncharacterized protein</fullName>
    </submittedName>
</protein>
<dbReference type="EMBL" id="LGTL01000017">
    <property type="protein sequence ID" value="KPA77277.1"/>
    <property type="molecule type" value="Genomic_DNA"/>
</dbReference>
<name>A0A0M9FWB4_LEPPY</name>
<dbReference type="EMBL" id="LGTL01000017">
    <property type="protein sequence ID" value="KPA77278.1"/>
    <property type="molecule type" value="Genomic_DNA"/>
</dbReference>
<feature type="compositionally biased region" description="Acidic residues" evidence="1">
    <location>
        <begin position="829"/>
        <end position="857"/>
    </location>
</feature>
<dbReference type="RefSeq" id="XP_015655717.1">
    <property type="nucleotide sequence ID" value="XM_015805711.1"/>
</dbReference>